<dbReference type="InterPro" id="IPR009045">
    <property type="entry name" value="Zn_M74/Hedgehog-like"/>
</dbReference>
<comment type="cofactor">
    <cofactor evidence="9">
        <name>Zn(2+)</name>
        <dbReference type="ChEBI" id="CHEBI:29105"/>
    </cofactor>
    <text evidence="9">Binds 1 zinc ion per subunit.</text>
</comment>
<evidence type="ECO:0000256" key="7">
    <source>
        <dbReference type="ARBA" id="ARBA00023049"/>
    </source>
</evidence>
<keyword evidence="3 9" id="KW-0479">Metal-binding</keyword>
<dbReference type="EC" id="3.4.13.22" evidence="9 10"/>
<protein>
    <recommendedName>
        <fullName evidence="9 10">D-alanyl-D-alanine dipeptidase</fullName>
        <shortName evidence="9 10">D-Ala-D-Ala dipeptidase</shortName>
        <ecNumber evidence="9 10">3.4.13.22</ecNumber>
    </recommendedName>
</protein>
<dbReference type="EMBL" id="JAYFUH010000225">
    <property type="protein sequence ID" value="MEA5668199.1"/>
    <property type="molecule type" value="Genomic_DNA"/>
</dbReference>
<proteinExistence type="inferred from homology"/>
<gene>
    <name evidence="9" type="primary">ddpX</name>
    <name evidence="11" type="ORF">VA603_11690</name>
</gene>
<keyword evidence="8 10" id="KW-0961">Cell wall biogenesis/degradation</keyword>
<comment type="similarity">
    <text evidence="9 10">Belongs to the peptidase M15D family.</text>
</comment>
<dbReference type="PANTHER" id="PTHR43126">
    <property type="entry name" value="D-ALANYL-D-ALANINE DIPEPTIDASE"/>
    <property type="match status" value="1"/>
</dbReference>
<keyword evidence="2 9" id="KW-0645">Protease</keyword>
<keyword evidence="4 9" id="KW-0378">Hydrolase</keyword>
<dbReference type="PANTHER" id="PTHR43126:SF1">
    <property type="entry name" value="D-ALANYL-D-ALANINE DIPEPTIDASE"/>
    <property type="match status" value="1"/>
</dbReference>
<evidence type="ECO:0000256" key="1">
    <source>
        <dbReference type="ARBA" id="ARBA00001362"/>
    </source>
</evidence>
<feature type="binding site" evidence="9">
    <location>
        <position position="137"/>
    </location>
    <ligand>
        <name>Zn(2+)</name>
        <dbReference type="ChEBI" id="CHEBI:29105"/>
        <note>catalytic</note>
    </ligand>
</feature>
<feature type="binding site" evidence="9">
    <location>
        <position position="207"/>
    </location>
    <ligand>
        <name>Zn(2+)</name>
        <dbReference type="ChEBI" id="CHEBI:29105"/>
        <note>catalytic</note>
    </ligand>
</feature>
<dbReference type="InterPro" id="IPR000755">
    <property type="entry name" value="A_A_dipeptidase"/>
</dbReference>
<organism evidence="11 12">
    <name type="scientific">Stenotrophomonas capsici</name>
    <dbReference type="NCBI Taxonomy" id="3110230"/>
    <lineage>
        <taxon>Bacteria</taxon>
        <taxon>Pseudomonadati</taxon>
        <taxon>Pseudomonadota</taxon>
        <taxon>Gammaproteobacteria</taxon>
        <taxon>Lysobacterales</taxon>
        <taxon>Lysobacteraceae</taxon>
        <taxon>Stenotrophomonas</taxon>
    </lineage>
</organism>
<evidence type="ECO:0000256" key="3">
    <source>
        <dbReference type="ARBA" id="ARBA00022723"/>
    </source>
</evidence>
<evidence type="ECO:0000256" key="8">
    <source>
        <dbReference type="ARBA" id="ARBA00023316"/>
    </source>
</evidence>
<keyword evidence="5 9" id="KW-0862">Zinc</keyword>
<dbReference type="Pfam" id="PF01427">
    <property type="entry name" value="Peptidase_M15"/>
    <property type="match status" value="1"/>
</dbReference>
<dbReference type="RefSeq" id="WP_323438954.1">
    <property type="nucleotide sequence ID" value="NZ_JAYFUH010000225.1"/>
</dbReference>
<reference evidence="11 12" key="1">
    <citation type="submission" date="2023-12" db="EMBL/GenBank/DDBJ databases">
        <title>Stenotrophomonas guangdongensis sp. nov., isolated from wilted pepper plants (Capsicum annuum).</title>
        <authorList>
            <person name="Qiu M."/>
            <person name="Li Y."/>
            <person name="Liu Q."/>
            <person name="Zhang X."/>
            <person name="Huang Y."/>
            <person name="Guo R."/>
            <person name="Hu M."/>
            <person name="Zhou J."/>
            <person name="Zhou X."/>
        </authorList>
    </citation>
    <scope>NUCLEOTIDE SEQUENCE [LARGE SCALE GENOMIC DNA]</scope>
    <source>
        <strain evidence="11 12">MH1</strain>
    </source>
</reference>
<evidence type="ECO:0000256" key="4">
    <source>
        <dbReference type="ARBA" id="ARBA00022801"/>
    </source>
</evidence>
<name>A0ABU5V4D5_9GAMM</name>
<comment type="function">
    <text evidence="9 10">Catalyzes hydrolysis of the D-alanyl-D-alanine dipeptide.</text>
</comment>
<dbReference type="Proteomes" id="UP001301653">
    <property type="component" value="Unassembled WGS sequence"/>
</dbReference>
<evidence type="ECO:0000256" key="6">
    <source>
        <dbReference type="ARBA" id="ARBA00022997"/>
    </source>
</evidence>
<feature type="site" description="Transition state stabilizer" evidence="9">
    <location>
        <position position="93"/>
    </location>
</feature>
<evidence type="ECO:0000313" key="11">
    <source>
        <dbReference type="EMBL" id="MEA5668199.1"/>
    </source>
</evidence>
<dbReference type="Gene3D" id="3.30.1380.10">
    <property type="match status" value="1"/>
</dbReference>
<keyword evidence="7 9" id="KW-0482">Metalloprotease</keyword>
<evidence type="ECO:0000256" key="9">
    <source>
        <dbReference type="HAMAP-Rule" id="MF_01924"/>
    </source>
</evidence>
<dbReference type="SUPFAM" id="SSF55166">
    <property type="entry name" value="Hedgehog/DD-peptidase"/>
    <property type="match status" value="1"/>
</dbReference>
<evidence type="ECO:0000256" key="2">
    <source>
        <dbReference type="ARBA" id="ARBA00022670"/>
    </source>
</evidence>
<evidence type="ECO:0000313" key="12">
    <source>
        <dbReference type="Proteomes" id="UP001301653"/>
    </source>
</evidence>
<dbReference type="PIRSF" id="PIRSF026671">
    <property type="entry name" value="AA_dipeptidase"/>
    <property type="match status" value="1"/>
</dbReference>
<keyword evidence="6 9" id="KW-0224">Dipeptidase</keyword>
<accession>A0ABU5V4D5</accession>
<dbReference type="HAMAP" id="MF_01924">
    <property type="entry name" value="A_A_dipeptidase"/>
    <property type="match status" value="1"/>
</dbReference>
<dbReference type="CDD" id="cd14817">
    <property type="entry name" value="D-Ala-D-Ala_dipeptidase_VanX"/>
    <property type="match status" value="1"/>
</dbReference>
<sequence length="225" mass="24484">MVLLGGAAGAATAVDVSPATTPQQADMVDVATLAPGFVLDMRYAGQDNFTGRVVPGYEAPRCYLLQPVAAALARVQRSLQAQGMALQLYDCYRPVRSVKAFVAWVHDPADQVAKPRYYPNVDKRTLLDGYIAETSGHSRGATVDLGLLDCRGGDCTALDMGTGFDRFDPLAHTASPDISAAQAHNRRLLLDAMQAEGFANYPMEWWHFTFKPEPTPDTAYDFPVR</sequence>
<comment type="caution">
    <text evidence="11">The sequence shown here is derived from an EMBL/GenBank/DDBJ whole genome shotgun (WGS) entry which is preliminary data.</text>
</comment>
<feature type="active site" description="Proton donor/acceptor" evidence="9">
    <location>
        <position position="204"/>
    </location>
</feature>
<feature type="binding site" evidence="9">
    <location>
        <position position="144"/>
    </location>
    <ligand>
        <name>Zn(2+)</name>
        <dbReference type="ChEBI" id="CHEBI:29105"/>
        <note>catalytic</note>
    </ligand>
</feature>
<keyword evidence="12" id="KW-1185">Reference proteome</keyword>
<comment type="catalytic activity">
    <reaction evidence="1 9 10">
        <text>D-alanyl-D-alanine + H2O = 2 D-alanine</text>
        <dbReference type="Rhea" id="RHEA:20661"/>
        <dbReference type="ChEBI" id="CHEBI:15377"/>
        <dbReference type="ChEBI" id="CHEBI:57416"/>
        <dbReference type="ChEBI" id="CHEBI:57822"/>
        <dbReference type="EC" id="3.4.13.22"/>
    </reaction>
</comment>
<evidence type="ECO:0000256" key="10">
    <source>
        <dbReference type="PIRNR" id="PIRNR026671"/>
    </source>
</evidence>
<evidence type="ECO:0000256" key="5">
    <source>
        <dbReference type="ARBA" id="ARBA00022833"/>
    </source>
</evidence>